<accession>A0AAD4Q9K7</accession>
<reference evidence="1" key="1">
    <citation type="submission" date="2022-01" db="EMBL/GenBank/DDBJ databases">
        <title>Comparative genomics reveals a dynamic genome evolution in the ectomycorrhizal milk-cap (Lactarius) mushrooms.</title>
        <authorList>
            <consortium name="DOE Joint Genome Institute"/>
            <person name="Lebreton A."/>
            <person name="Tang N."/>
            <person name="Kuo A."/>
            <person name="LaButti K."/>
            <person name="Drula E."/>
            <person name="Barry K."/>
            <person name="Clum A."/>
            <person name="Lipzen A."/>
            <person name="Mousain D."/>
            <person name="Ng V."/>
            <person name="Wang R."/>
            <person name="Wang X."/>
            <person name="Dai Y."/>
            <person name="Henrissat B."/>
            <person name="Grigoriev I.V."/>
            <person name="Guerin-Laguette A."/>
            <person name="Yu F."/>
            <person name="Martin F.M."/>
        </authorList>
    </citation>
    <scope>NUCLEOTIDE SEQUENCE</scope>
    <source>
        <strain evidence="1">QP</strain>
    </source>
</reference>
<comment type="caution">
    <text evidence="1">The sequence shown here is derived from an EMBL/GenBank/DDBJ whole genome shotgun (WGS) entry which is preliminary data.</text>
</comment>
<protein>
    <submittedName>
        <fullName evidence="1">Uncharacterized protein</fullName>
    </submittedName>
</protein>
<organism evidence="1 2">
    <name type="scientific">Lactarius akahatsu</name>
    <dbReference type="NCBI Taxonomy" id="416441"/>
    <lineage>
        <taxon>Eukaryota</taxon>
        <taxon>Fungi</taxon>
        <taxon>Dikarya</taxon>
        <taxon>Basidiomycota</taxon>
        <taxon>Agaricomycotina</taxon>
        <taxon>Agaricomycetes</taxon>
        <taxon>Russulales</taxon>
        <taxon>Russulaceae</taxon>
        <taxon>Lactarius</taxon>
    </lineage>
</organism>
<sequence length="95" mass="10794">MCGCWLVPGFLCMGHISRARGWAHDYTMRQGPGVRSLVPPPQTFASESVVSGRCTLHNTELTRPFFFFLQRFPWQGATSSVHLRYPHTQKRTCAP</sequence>
<gene>
    <name evidence="1" type="ORF">EDB92DRAFT_1891142</name>
</gene>
<feature type="non-terminal residue" evidence="1">
    <location>
        <position position="95"/>
    </location>
</feature>
<name>A0AAD4Q9K7_9AGAM</name>
<dbReference type="EMBL" id="JAKELL010000089">
    <property type="protein sequence ID" value="KAH8983362.1"/>
    <property type="molecule type" value="Genomic_DNA"/>
</dbReference>
<proteinExistence type="predicted"/>
<keyword evidence="2" id="KW-1185">Reference proteome</keyword>
<evidence type="ECO:0000313" key="1">
    <source>
        <dbReference type="EMBL" id="KAH8983362.1"/>
    </source>
</evidence>
<evidence type="ECO:0000313" key="2">
    <source>
        <dbReference type="Proteomes" id="UP001201163"/>
    </source>
</evidence>
<dbReference type="Proteomes" id="UP001201163">
    <property type="component" value="Unassembled WGS sequence"/>
</dbReference>
<dbReference type="AlphaFoldDB" id="A0AAD4Q9K7"/>